<dbReference type="InterPro" id="IPR036179">
    <property type="entry name" value="Ig-like_dom_sf"/>
</dbReference>
<sequence length="535" mass="58951">MAAFPSPCLRGYLLTLLLLQLHGLHADPGPGAAAPFDVVGPPEPILALVGMDAELPCHLPANLSAAPLEMRWLREPEALALLVHRAGNTQDAEQLAQYRGRVVLVLDGLAQGRVALRIRGVQASDDGEYRCSFRREDGPGQGEARVRLRVAALGSDPHIHVDIQDNGETRLECTSVGWYPEPQVQWRTPTGETFSSTSESRHPDGEGLFTVAASVAIRDPAVNNVSCCIQNVLLGQEKEADISIPAPFFPRLIPWVVAVAVTSVVLGVLTIGFMFFTWRLYKERSRRRKGEFSSTEKLLKELKWKKAALHAVDVTLDPDTAHPHLFLHEDSKSVRLEDARQKLPEKPERFDSWPCVLGREAFTSGRHYWEVEVGDRTDWAIGVCREDVMKKGFDPMTPKNGFWAVELYGNGYWALTPLRTPLPLAGPPRRVGIFLDYDSGDVAFYNMMDGSHIYTFSKASFSGPLRPFFCLWSSGKKPLTICPVTGGLEEVTVEAEAKDPAKEIPLSPLGEDTASGDTDTLHSKLISTQANQGTP</sequence>
<feature type="compositionally biased region" description="Polar residues" evidence="10">
    <location>
        <begin position="525"/>
        <end position="535"/>
    </location>
</feature>
<evidence type="ECO:0000256" key="2">
    <source>
        <dbReference type="ARBA" id="ARBA00007591"/>
    </source>
</evidence>
<comment type="similarity">
    <text evidence="2">Belongs to the immunoglobulin superfamily. BTN/MOG family.</text>
</comment>
<keyword evidence="7" id="KW-1015">Disulfide bond</keyword>
<dbReference type="Pfam" id="PF22705">
    <property type="entry name" value="C2-set_3"/>
    <property type="match status" value="1"/>
</dbReference>
<dbReference type="InterPro" id="IPR013783">
    <property type="entry name" value="Ig-like_fold"/>
</dbReference>
<evidence type="ECO:0000256" key="3">
    <source>
        <dbReference type="ARBA" id="ARBA00022692"/>
    </source>
</evidence>
<dbReference type="SMART" id="SM00409">
    <property type="entry name" value="IG"/>
    <property type="match status" value="1"/>
</dbReference>
<dbReference type="InterPro" id="IPR001870">
    <property type="entry name" value="B30.2/SPRY"/>
</dbReference>
<dbReference type="CDD" id="cd15819">
    <property type="entry name" value="SPRY_PRY_BTN1_2"/>
    <property type="match status" value="1"/>
</dbReference>
<name>A0ABN9ZLB2_PIPNA</name>
<keyword evidence="6 11" id="KW-0472">Membrane</keyword>
<accession>A0ABN9ZLB2</accession>
<feature type="region of interest" description="Disordered" evidence="10">
    <location>
        <begin position="495"/>
        <end position="535"/>
    </location>
</feature>
<evidence type="ECO:0000256" key="12">
    <source>
        <dbReference type="SAM" id="SignalP"/>
    </source>
</evidence>
<dbReference type="InterPro" id="IPR007110">
    <property type="entry name" value="Ig-like_dom"/>
</dbReference>
<dbReference type="Gene3D" id="2.60.120.920">
    <property type="match status" value="1"/>
</dbReference>
<dbReference type="PANTHER" id="PTHR24100">
    <property type="entry name" value="BUTYROPHILIN"/>
    <property type="match status" value="1"/>
</dbReference>
<feature type="domain" description="Ig-like" evidence="14">
    <location>
        <begin position="157"/>
        <end position="243"/>
    </location>
</feature>
<organism evidence="15 16">
    <name type="scientific">Pipistrellus nathusii</name>
    <name type="common">Nathusius' pipistrelle</name>
    <dbReference type="NCBI Taxonomy" id="59473"/>
    <lineage>
        <taxon>Eukaryota</taxon>
        <taxon>Metazoa</taxon>
        <taxon>Chordata</taxon>
        <taxon>Craniata</taxon>
        <taxon>Vertebrata</taxon>
        <taxon>Euteleostomi</taxon>
        <taxon>Mammalia</taxon>
        <taxon>Eutheria</taxon>
        <taxon>Laurasiatheria</taxon>
        <taxon>Chiroptera</taxon>
        <taxon>Yangochiroptera</taxon>
        <taxon>Vespertilionidae</taxon>
        <taxon>Pipistrellus</taxon>
    </lineage>
</organism>
<evidence type="ECO:0000256" key="4">
    <source>
        <dbReference type="ARBA" id="ARBA00022729"/>
    </source>
</evidence>
<evidence type="ECO:0000256" key="11">
    <source>
        <dbReference type="SAM" id="Phobius"/>
    </source>
</evidence>
<keyword evidence="9" id="KW-0393">Immunoglobulin domain</keyword>
<dbReference type="PANTHER" id="PTHR24100:SF138">
    <property type="entry name" value="BUTYROPHILIN SUBFAMILY 1 MEMBER A1"/>
    <property type="match status" value="1"/>
</dbReference>
<dbReference type="Pfam" id="PF13765">
    <property type="entry name" value="PRY"/>
    <property type="match status" value="1"/>
</dbReference>
<keyword evidence="16" id="KW-1185">Reference proteome</keyword>
<dbReference type="Pfam" id="PF00622">
    <property type="entry name" value="SPRY"/>
    <property type="match status" value="1"/>
</dbReference>
<keyword evidence="4 12" id="KW-0732">Signal</keyword>
<dbReference type="PRINTS" id="PR01407">
    <property type="entry name" value="BUTYPHLNCDUF"/>
</dbReference>
<feature type="domain" description="Ig-like" evidence="14">
    <location>
        <begin position="35"/>
        <end position="147"/>
    </location>
</feature>
<evidence type="ECO:0000259" key="14">
    <source>
        <dbReference type="PROSITE" id="PS50835"/>
    </source>
</evidence>
<keyword evidence="5 11" id="KW-1133">Transmembrane helix</keyword>
<evidence type="ECO:0000259" key="13">
    <source>
        <dbReference type="PROSITE" id="PS50188"/>
    </source>
</evidence>
<feature type="signal peptide" evidence="12">
    <location>
        <begin position="1"/>
        <end position="26"/>
    </location>
</feature>
<dbReference type="SMART" id="SM00406">
    <property type="entry name" value="IGv"/>
    <property type="match status" value="1"/>
</dbReference>
<dbReference type="PROSITE" id="PS50188">
    <property type="entry name" value="B302_SPRY"/>
    <property type="match status" value="1"/>
</dbReference>
<dbReference type="InterPro" id="IPR003599">
    <property type="entry name" value="Ig_sub"/>
</dbReference>
<reference evidence="15" key="1">
    <citation type="submission" date="2023-12" db="EMBL/GenBank/DDBJ databases">
        <authorList>
            <person name="Brown T."/>
        </authorList>
    </citation>
    <scope>NUCLEOTIDE SEQUENCE</scope>
</reference>
<evidence type="ECO:0000256" key="5">
    <source>
        <dbReference type="ARBA" id="ARBA00022989"/>
    </source>
</evidence>
<gene>
    <name evidence="15" type="ORF">MPIPNATIZW_LOCUS7390</name>
</gene>
<dbReference type="InterPro" id="IPR043136">
    <property type="entry name" value="B30.2/SPRY_sf"/>
</dbReference>
<feature type="domain" description="B30.2/SPRY" evidence="13">
    <location>
        <begin position="294"/>
        <end position="488"/>
    </location>
</feature>
<keyword evidence="3 11" id="KW-0812">Transmembrane</keyword>
<proteinExistence type="inferred from homology"/>
<dbReference type="InterPro" id="IPR050504">
    <property type="entry name" value="IgSF_BTN/MOG"/>
</dbReference>
<feature type="transmembrane region" description="Helical" evidence="11">
    <location>
        <begin position="252"/>
        <end position="278"/>
    </location>
</feature>
<dbReference type="InterPro" id="IPR053896">
    <property type="entry name" value="BTN3A2-like_Ig-C"/>
</dbReference>
<dbReference type="InterPro" id="IPR003879">
    <property type="entry name" value="Butyrophylin_SPRY"/>
</dbReference>
<dbReference type="SMART" id="SM00449">
    <property type="entry name" value="SPRY"/>
    <property type="match status" value="1"/>
</dbReference>
<evidence type="ECO:0000256" key="7">
    <source>
        <dbReference type="ARBA" id="ARBA00023157"/>
    </source>
</evidence>
<dbReference type="SUPFAM" id="SSF48726">
    <property type="entry name" value="Immunoglobulin"/>
    <property type="match status" value="2"/>
</dbReference>
<evidence type="ECO:0000256" key="1">
    <source>
        <dbReference type="ARBA" id="ARBA00004479"/>
    </source>
</evidence>
<dbReference type="Gene3D" id="2.60.40.10">
    <property type="entry name" value="Immunoglobulins"/>
    <property type="match status" value="2"/>
</dbReference>
<dbReference type="SMART" id="SM00589">
    <property type="entry name" value="PRY"/>
    <property type="match status" value="1"/>
</dbReference>
<dbReference type="InterPro" id="IPR003877">
    <property type="entry name" value="SPRY_dom"/>
</dbReference>
<dbReference type="EMBL" id="OY882875">
    <property type="protein sequence ID" value="CAK6439084.1"/>
    <property type="molecule type" value="Genomic_DNA"/>
</dbReference>
<evidence type="ECO:0000256" key="10">
    <source>
        <dbReference type="SAM" id="MobiDB-lite"/>
    </source>
</evidence>
<keyword evidence="8" id="KW-0325">Glycoprotein</keyword>
<dbReference type="InterPro" id="IPR013320">
    <property type="entry name" value="ConA-like_dom_sf"/>
</dbReference>
<dbReference type="InterPro" id="IPR006574">
    <property type="entry name" value="PRY"/>
</dbReference>
<evidence type="ECO:0000313" key="16">
    <source>
        <dbReference type="Proteomes" id="UP001314169"/>
    </source>
</evidence>
<dbReference type="Proteomes" id="UP001314169">
    <property type="component" value="Chromosome 18"/>
</dbReference>
<evidence type="ECO:0008006" key="17">
    <source>
        <dbReference type="Google" id="ProtNLM"/>
    </source>
</evidence>
<comment type="subcellular location">
    <subcellularLocation>
        <location evidence="1">Membrane</location>
        <topology evidence="1">Single-pass type I membrane protein</topology>
    </subcellularLocation>
</comment>
<evidence type="ECO:0000256" key="9">
    <source>
        <dbReference type="ARBA" id="ARBA00023319"/>
    </source>
</evidence>
<feature type="chain" id="PRO_5046690618" description="Butyrophilin subfamily 1 member A1" evidence="12">
    <location>
        <begin position="27"/>
        <end position="535"/>
    </location>
</feature>
<dbReference type="Pfam" id="PF07686">
    <property type="entry name" value="V-set"/>
    <property type="match status" value="1"/>
</dbReference>
<evidence type="ECO:0000256" key="6">
    <source>
        <dbReference type="ARBA" id="ARBA00023136"/>
    </source>
</evidence>
<protein>
    <recommendedName>
        <fullName evidence="17">Butyrophilin subfamily 1 member A1</fullName>
    </recommendedName>
</protein>
<dbReference type="SUPFAM" id="SSF49899">
    <property type="entry name" value="Concanavalin A-like lectins/glucanases"/>
    <property type="match status" value="1"/>
</dbReference>
<evidence type="ECO:0000313" key="15">
    <source>
        <dbReference type="EMBL" id="CAK6439084.1"/>
    </source>
</evidence>
<dbReference type="PROSITE" id="PS50835">
    <property type="entry name" value="IG_LIKE"/>
    <property type="match status" value="2"/>
</dbReference>
<dbReference type="InterPro" id="IPR013106">
    <property type="entry name" value="Ig_V-set"/>
</dbReference>
<evidence type="ECO:0000256" key="8">
    <source>
        <dbReference type="ARBA" id="ARBA00023180"/>
    </source>
</evidence>
<dbReference type="InterPro" id="IPR037958">
    <property type="entry name" value="SPRY/PRY_BTN1/2"/>
</dbReference>